<name>A0A6N3ACC0_9FIRM</name>
<dbReference type="EMBL" id="CACRUN010000011">
    <property type="protein sequence ID" value="VYT90155.1"/>
    <property type="molecule type" value="Genomic_DNA"/>
</dbReference>
<dbReference type="NCBIfam" id="NF038110">
    <property type="entry name" value="Lys_methyl_FliB"/>
    <property type="match status" value="1"/>
</dbReference>
<protein>
    <submittedName>
        <fullName evidence="1">Flagellar biosynthetic protein FliU</fullName>
    </submittedName>
</protein>
<keyword evidence="1" id="KW-0282">Flagellum</keyword>
<dbReference type="AlphaFoldDB" id="A0A6N3ACC0"/>
<gene>
    <name evidence="1" type="primary">fliU</name>
    <name evidence="1" type="ORF">VALFYP47_01130</name>
</gene>
<reference evidence="1" key="1">
    <citation type="submission" date="2019-11" db="EMBL/GenBank/DDBJ databases">
        <authorList>
            <person name="Feng L."/>
        </authorList>
    </citation>
    <scope>NUCLEOTIDE SEQUENCE</scope>
    <source>
        <strain evidence="1">VatypicaLFYP47</strain>
    </source>
</reference>
<organism evidence="1">
    <name type="scientific">Veillonella atypica</name>
    <dbReference type="NCBI Taxonomy" id="39777"/>
    <lineage>
        <taxon>Bacteria</taxon>
        <taxon>Bacillati</taxon>
        <taxon>Bacillota</taxon>
        <taxon>Negativicutes</taxon>
        <taxon>Veillonellales</taxon>
        <taxon>Veillonellaceae</taxon>
        <taxon>Veillonella</taxon>
    </lineage>
</organism>
<evidence type="ECO:0000313" key="1">
    <source>
        <dbReference type="EMBL" id="VYT90155.1"/>
    </source>
</evidence>
<accession>A0A6N3ACC0</accession>
<sequence length="310" mass="35993">MQVSTMISLYPIFYHTFQCKADQCHHTCCQKWTIDVDEETAKLYQTLPTPLGEDLRKFMTVDDEGYYFMFSDKQPTCPLLREDGLCRVVLELGEDSLCDTCHMHPRFYKYIEDLELCGVGLSCEESVEKLLATEGDQLLFTIEDDDGEFTAEDRPVLENIFDLLALGINPAICQFTLNHSIHYCQELVTVYKKTEPIDEEWTKQLAHLEAMLSSTTASTTMDLLKSDTIDVSALNKVYQYILYRQIDMLAEYSLESLVRYAFDATVFIALLTHQFGNLPEQIRRWSEQIEYDEDNVAFLFNEYENNNHDK</sequence>
<keyword evidence="1" id="KW-0969">Cilium</keyword>
<proteinExistence type="predicted"/>
<keyword evidence="1" id="KW-0966">Cell projection</keyword>